<proteinExistence type="predicted"/>
<protein>
    <recommendedName>
        <fullName evidence="3">Fungal N-terminal domain-containing protein</fullName>
    </recommendedName>
</protein>
<keyword evidence="2" id="KW-1185">Reference proteome</keyword>
<reference evidence="1" key="2">
    <citation type="submission" date="2023-05" db="EMBL/GenBank/DDBJ databases">
        <authorList>
            <consortium name="Lawrence Berkeley National Laboratory"/>
            <person name="Steindorff A."/>
            <person name="Hensen N."/>
            <person name="Bonometti L."/>
            <person name="Westerberg I."/>
            <person name="Brannstrom I.O."/>
            <person name="Guillou S."/>
            <person name="Cros-Aarteil S."/>
            <person name="Calhoun S."/>
            <person name="Haridas S."/>
            <person name="Kuo A."/>
            <person name="Mondo S."/>
            <person name="Pangilinan J."/>
            <person name="Riley R."/>
            <person name="Labutti K."/>
            <person name="Andreopoulos B."/>
            <person name="Lipzen A."/>
            <person name="Chen C."/>
            <person name="Yanf M."/>
            <person name="Daum C."/>
            <person name="Ng V."/>
            <person name="Clum A."/>
            <person name="Ohm R."/>
            <person name="Martin F."/>
            <person name="Silar P."/>
            <person name="Natvig D."/>
            <person name="Lalanne C."/>
            <person name="Gautier V."/>
            <person name="Ament-Velasquez S.L."/>
            <person name="Kruys A."/>
            <person name="Hutchinson M.I."/>
            <person name="Powell A.J."/>
            <person name="Barry K."/>
            <person name="Miller A.N."/>
            <person name="Grigoriev I.V."/>
            <person name="Debuchy R."/>
            <person name="Gladieux P."/>
            <person name="Thoren M.H."/>
            <person name="Johannesson H."/>
        </authorList>
    </citation>
    <scope>NUCLEOTIDE SEQUENCE</scope>
    <source>
        <strain evidence="1">CBS 990.96</strain>
    </source>
</reference>
<evidence type="ECO:0008006" key="3">
    <source>
        <dbReference type="Google" id="ProtNLM"/>
    </source>
</evidence>
<reference evidence="1" key="1">
    <citation type="journal article" date="2023" name="Mol. Phylogenet. Evol.">
        <title>Genome-scale phylogeny and comparative genomics of the fungal order Sordariales.</title>
        <authorList>
            <person name="Hensen N."/>
            <person name="Bonometti L."/>
            <person name="Westerberg I."/>
            <person name="Brannstrom I.O."/>
            <person name="Guillou S."/>
            <person name="Cros-Aarteil S."/>
            <person name="Calhoun S."/>
            <person name="Haridas S."/>
            <person name="Kuo A."/>
            <person name="Mondo S."/>
            <person name="Pangilinan J."/>
            <person name="Riley R."/>
            <person name="LaButti K."/>
            <person name="Andreopoulos B."/>
            <person name="Lipzen A."/>
            <person name="Chen C."/>
            <person name="Yan M."/>
            <person name="Daum C."/>
            <person name="Ng V."/>
            <person name="Clum A."/>
            <person name="Steindorff A."/>
            <person name="Ohm R.A."/>
            <person name="Martin F."/>
            <person name="Silar P."/>
            <person name="Natvig D.O."/>
            <person name="Lalanne C."/>
            <person name="Gautier V."/>
            <person name="Ament-Velasquez S.L."/>
            <person name="Kruys A."/>
            <person name="Hutchinson M.I."/>
            <person name="Powell A.J."/>
            <person name="Barry K."/>
            <person name="Miller A.N."/>
            <person name="Grigoriev I.V."/>
            <person name="Debuchy R."/>
            <person name="Gladieux P."/>
            <person name="Hiltunen Thoren M."/>
            <person name="Johannesson H."/>
        </authorList>
    </citation>
    <scope>NUCLEOTIDE SEQUENCE</scope>
    <source>
        <strain evidence="1">CBS 990.96</strain>
    </source>
</reference>
<name>A0AAN7BGF2_9PEZI</name>
<comment type="caution">
    <text evidence="1">The sequence shown here is derived from an EMBL/GenBank/DDBJ whole genome shotgun (WGS) entry which is preliminary data.</text>
</comment>
<sequence length="1021" mass="115569">MAEVVGTAVGVISFGISVCQGVTSYLRSIRGREKRISDALNEVEALMTALNAFKRVLPDLGDNQEDDVKLVQVALTNCDKHLIAMEQLLLGWNGSATTGRLGDKLKRFGRAVTHPLREEELVSLQQQVQRLLSNLNQIKSTISLKRQIHVEEAQSSHRQRTFNQLSDLKSTLTSNLVQMNEHAGQVRLDIRDLDSKVGGTLTLIQDDLRAMGSANRLVYERVAELLGQMTTNSNSEVLRRSSDYDPYGGEEMSLHVHKPTACSCTPTRHLDRYVYKLWGVEVRFDQHKPPSHHKQCKLHGVNRTTRQMRAIQAGFPIRLAWLLGRINWMSVRYVKGINHVQLSLQFQNIVPFKQCKVCQQLLNMNIQARSEPPEACALIVKQTERSFLALYHHGSASPRDKDENGVSHALVSTSTMRASNRLGLSPRITAELFDGTIRHYLSRPANTITAVFSRTALRRYAIEEPRRLADPIGNTLIRGIISNFVRTFNADQTLLATDNAGIDMYEGGDIDTERMLKAICEQSMESLDVEIARNPESTTRRIRQHTLLQAAIPWPDGLLRLLATGAAEALDTGSYNTPFLLACRFKYSEALKVLMEAGCRIPTNYTAGNKATSFDLRCLNATTDECVMAFTRCLADRRRRLLLIAQETLGVYRNWHSESVPDSISDSICTLLDAHNITIPDYLTVPSGYKTIYHNPSTSLRHFPLFYAQGFRSFNSTNSIGLTASMIWRGEIVALLTWHEQPSSLLSTISWLEQHGFLHTKASDPLKLGLNTHATGWHYWATALGYGLWNLTWECWRTSLAWSLIRKLPAATNIVHDNCVCWCSENGTGCSPIKSLWKAYAARINCRRRAGVMPNRFRDPSDNPFLSTLPFPKDFIRFLTFEALEMTHTCCSVHRVETDPKIRLYNEDEEDTDIDSVIFNDDHVVLVACPPHLVDEMRTQDHEKRNAELLEQLMNDFDQQMNKMNLTSPKGLEHLLSYWRDKMRGLFDVNEGEVGRMKNVVGKVTCKYDHITGRMVQVIDD</sequence>
<dbReference type="EMBL" id="MU865603">
    <property type="protein sequence ID" value="KAK4220990.1"/>
    <property type="molecule type" value="Genomic_DNA"/>
</dbReference>
<organism evidence="1 2">
    <name type="scientific">Podospora fimiseda</name>
    <dbReference type="NCBI Taxonomy" id="252190"/>
    <lineage>
        <taxon>Eukaryota</taxon>
        <taxon>Fungi</taxon>
        <taxon>Dikarya</taxon>
        <taxon>Ascomycota</taxon>
        <taxon>Pezizomycotina</taxon>
        <taxon>Sordariomycetes</taxon>
        <taxon>Sordariomycetidae</taxon>
        <taxon>Sordariales</taxon>
        <taxon>Podosporaceae</taxon>
        <taxon>Podospora</taxon>
    </lineage>
</organism>
<evidence type="ECO:0000313" key="1">
    <source>
        <dbReference type="EMBL" id="KAK4220990.1"/>
    </source>
</evidence>
<evidence type="ECO:0000313" key="2">
    <source>
        <dbReference type="Proteomes" id="UP001301958"/>
    </source>
</evidence>
<gene>
    <name evidence="1" type="ORF">QBC38DRAFT_505277</name>
</gene>
<dbReference type="AlphaFoldDB" id="A0AAN7BGF2"/>
<accession>A0AAN7BGF2</accession>
<dbReference type="Proteomes" id="UP001301958">
    <property type="component" value="Unassembled WGS sequence"/>
</dbReference>